<organism evidence="1 2">
    <name type="scientific">Vermiconidia calcicola</name>
    <dbReference type="NCBI Taxonomy" id="1690605"/>
    <lineage>
        <taxon>Eukaryota</taxon>
        <taxon>Fungi</taxon>
        <taxon>Dikarya</taxon>
        <taxon>Ascomycota</taxon>
        <taxon>Pezizomycotina</taxon>
        <taxon>Dothideomycetes</taxon>
        <taxon>Dothideomycetidae</taxon>
        <taxon>Mycosphaerellales</taxon>
        <taxon>Extremaceae</taxon>
        <taxon>Vermiconidia</taxon>
    </lineage>
</organism>
<comment type="caution">
    <text evidence="1">The sequence shown here is derived from an EMBL/GenBank/DDBJ whole genome shotgun (WGS) entry which is preliminary data.</text>
</comment>
<keyword evidence="2" id="KW-1185">Reference proteome</keyword>
<evidence type="ECO:0000313" key="1">
    <source>
        <dbReference type="EMBL" id="KAK3715900.1"/>
    </source>
</evidence>
<dbReference type="Proteomes" id="UP001281147">
    <property type="component" value="Unassembled WGS sequence"/>
</dbReference>
<dbReference type="EMBL" id="JAUTXU010000046">
    <property type="protein sequence ID" value="KAK3715900.1"/>
    <property type="molecule type" value="Genomic_DNA"/>
</dbReference>
<protein>
    <submittedName>
        <fullName evidence="1">NET1-associated nuclear protein 1</fullName>
    </submittedName>
</protein>
<proteinExistence type="predicted"/>
<name>A0ACC3NG15_9PEZI</name>
<accession>A0ACC3NG15</accession>
<gene>
    <name evidence="1" type="primary">NAN1_1</name>
    <name evidence="1" type="ORF">LTR37_006883</name>
</gene>
<sequence>MATSNDVARRTGSKRKHESHEEPSAETAKKARRSNKHESSPPQTTDAERAYAKKRERKQARRRTKHTTSIPSKADKTDHEEQATKQQASRERGEVQPASQRAAEKKARRVAKRQGKGGVMPDAPSAQPVPAPVASPVQRIARTPPSARSEEAEERRPFPNWTLSTPSAGRFLDHDSIFVQDESGDEYLLAANEREVQLLSLQSSLVVRTHPAPVGHSVACLAVDEQHDNVVRVAYSDETTSLWDWTIDEQVEGRLTANGAVRAMAHARMQSGERSALYYIAHSGGQDAIYGQQGLLHSTKEQLQAILVLGDAEYILARSQAALTIGVRKEGDRSKAGYTWFELPLAVASTCLDARLLPAPLSGKKGAKGRPGLRLAIGNDNGEIHLFDNVSSLFPREGQRSLPPPRILHWHRDAVSSVKFSQDGNYLISGGNETVLVIWQLETGKKQYLPHLTSAIERIVVNSEGNRYAVHMGDNSIMVLNTSELKPVANFAGLQMLSHVEQSKEMVCHTPAATLHPQDPSQLLLSVPASQPKLASDIGVRPFLQTFDIRNSRHITRQALTRNNVTDLNLGPGGIPVLPPDVDLLAISVDGTWLATVDEWMPPASDVEHLASTGADLELQRQNRREVYLKFWSWDNDQALWTLTTRMDSPHARSNGDIMGPGKVFALVSDPSTKGFATIGEDSCIKLWRPRKRTSQSAAPKGKSDGPVVEWECKREVQLVSDNERADSPMNAVIPSSSTSRSLAYSADGSMLAVAQASSGTDDIPVVHFLHTFNGDVVSKPGLAATEVTGLGCLDRYLIVVSHPAVYVWDLVTDTLKRKLKLRSPEELVGTGTTLLAINEGDSTFALVTSQLGNSKVKVYDAHQFKSQYEQSFDTAVECILADKGARGYTLLFADATIRTLLSSATPQARLESEAKTELPVAARQSLHANDPADGGRVELDVNMAEALGSANADGYQLRKSVVEDQEDDRPVVRPEQLAGIFDIGQSFAMPPVKDMFRAVVELYGRKPYMQPEREASV</sequence>
<reference evidence="1" key="1">
    <citation type="submission" date="2023-07" db="EMBL/GenBank/DDBJ databases">
        <title>Black Yeasts Isolated from many extreme environments.</title>
        <authorList>
            <person name="Coleine C."/>
            <person name="Stajich J.E."/>
            <person name="Selbmann L."/>
        </authorList>
    </citation>
    <scope>NUCLEOTIDE SEQUENCE</scope>
    <source>
        <strain evidence="1">CCFEE 5714</strain>
    </source>
</reference>
<evidence type="ECO:0000313" key="2">
    <source>
        <dbReference type="Proteomes" id="UP001281147"/>
    </source>
</evidence>